<feature type="transmembrane region" description="Helical" evidence="1">
    <location>
        <begin position="166"/>
        <end position="192"/>
    </location>
</feature>
<keyword evidence="1" id="KW-0472">Membrane</keyword>
<evidence type="ECO:0000259" key="2">
    <source>
        <dbReference type="Pfam" id="PF02517"/>
    </source>
</evidence>
<dbReference type="Pfam" id="PF02517">
    <property type="entry name" value="Rce1-like"/>
    <property type="match status" value="1"/>
</dbReference>
<evidence type="ECO:0000313" key="3">
    <source>
        <dbReference type="EMBL" id="EGR31537.1"/>
    </source>
</evidence>
<keyword evidence="1" id="KW-0812">Transmembrane</keyword>
<protein>
    <recommendedName>
        <fullName evidence="2">CAAX prenyl protease 2/Lysostaphin resistance protein A-like domain-containing protein</fullName>
    </recommendedName>
</protein>
<dbReference type="OMA" id="HFIMLLK"/>
<name>G0QTA2_ICHMU</name>
<feature type="transmembrane region" description="Helical" evidence="1">
    <location>
        <begin position="43"/>
        <end position="62"/>
    </location>
</feature>
<proteinExistence type="predicted"/>
<feature type="transmembrane region" description="Helical" evidence="1">
    <location>
        <begin position="18"/>
        <end position="37"/>
    </location>
</feature>
<evidence type="ECO:0000256" key="1">
    <source>
        <dbReference type="SAM" id="Phobius"/>
    </source>
</evidence>
<feature type="transmembrane region" description="Helical" evidence="1">
    <location>
        <begin position="83"/>
        <end position="103"/>
    </location>
</feature>
<dbReference type="InterPro" id="IPR003675">
    <property type="entry name" value="Rce1/LyrA-like_dom"/>
</dbReference>
<dbReference type="eggNOG" id="ENOG502SCFV">
    <property type="taxonomic scope" value="Eukaryota"/>
</dbReference>
<dbReference type="OrthoDB" id="284172at2759"/>
<gene>
    <name evidence="3" type="ORF">IMG5_107570</name>
</gene>
<dbReference type="Proteomes" id="UP000008983">
    <property type="component" value="Unassembled WGS sequence"/>
</dbReference>
<feature type="domain" description="CAAX prenyl protease 2/Lysostaphin resistance protein A-like" evidence="2">
    <location>
        <begin position="126"/>
        <end position="217"/>
    </location>
</feature>
<organism evidence="3 4">
    <name type="scientific">Ichthyophthirius multifiliis</name>
    <name type="common">White spot disease agent</name>
    <name type="synonym">Ich</name>
    <dbReference type="NCBI Taxonomy" id="5932"/>
    <lineage>
        <taxon>Eukaryota</taxon>
        <taxon>Sar</taxon>
        <taxon>Alveolata</taxon>
        <taxon>Ciliophora</taxon>
        <taxon>Intramacronucleata</taxon>
        <taxon>Oligohymenophorea</taxon>
        <taxon>Hymenostomatida</taxon>
        <taxon>Ophryoglenina</taxon>
        <taxon>Ichthyophthirius</taxon>
    </lineage>
</organism>
<dbReference type="RefSeq" id="XP_004035023.1">
    <property type="nucleotide sequence ID" value="XM_004034975.1"/>
</dbReference>
<reference evidence="3 4" key="1">
    <citation type="submission" date="2011-07" db="EMBL/GenBank/DDBJ databases">
        <authorList>
            <person name="Coyne R."/>
            <person name="Brami D."/>
            <person name="Johnson J."/>
            <person name="Hostetler J."/>
            <person name="Hannick L."/>
            <person name="Clark T."/>
            <person name="Cassidy-Hanley D."/>
            <person name="Inman J."/>
        </authorList>
    </citation>
    <scope>NUCLEOTIDE SEQUENCE [LARGE SCALE GENOMIC DNA]</scope>
    <source>
        <strain evidence="3 4">G5</strain>
    </source>
</reference>
<sequence length="242" mass="29047">MDDINTQKQIIFENENKLANIIILIPNFFILIIFNIFKDGLLCLFLLQIYYITFPYAYNKYILKQNSLKAFFLSEFENRIQQIKYGITFGAVMFILLLLYYIFLYEFKHNMLQHLNLPIQFSALYLFTFLIIFQFINPILEEWFWRIFLEKYLGQKNINIIHIGYTLFHLVALLQIMSLQLAFFFATSFFSLSRTFSYVKNNKGIISCIIGHIFLSFFCGFAILDVLYIEWDHQNNIIHQEQ</sequence>
<dbReference type="InParanoid" id="G0QTA2"/>
<feature type="transmembrane region" description="Helical" evidence="1">
    <location>
        <begin position="123"/>
        <end position="145"/>
    </location>
</feature>
<dbReference type="GeneID" id="14907690"/>
<dbReference type="EMBL" id="GL983849">
    <property type="protein sequence ID" value="EGR31537.1"/>
    <property type="molecule type" value="Genomic_DNA"/>
</dbReference>
<dbReference type="AlphaFoldDB" id="G0QTA2"/>
<dbReference type="GO" id="GO:0004175">
    <property type="term" value="F:endopeptidase activity"/>
    <property type="evidence" value="ECO:0007669"/>
    <property type="project" value="UniProtKB-ARBA"/>
</dbReference>
<keyword evidence="4" id="KW-1185">Reference proteome</keyword>
<accession>G0QTA2</accession>
<keyword evidence="1" id="KW-1133">Transmembrane helix</keyword>
<feature type="transmembrane region" description="Helical" evidence="1">
    <location>
        <begin position="204"/>
        <end position="229"/>
    </location>
</feature>
<dbReference type="GO" id="GO:0080120">
    <property type="term" value="P:CAAX-box protein maturation"/>
    <property type="evidence" value="ECO:0007669"/>
    <property type="project" value="UniProtKB-ARBA"/>
</dbReference>
<evidence type="ECO:0000313" key="4">
    <source>
        <dbReference type="Proteomes" id="UP000008983"/>
    </source>
</evidence>